<dbReference type="Proteomes" id="UP001139193">
    <property type="component" value="Unassembled WGS sequence"/>
</dbReference>
<dbReference type="AlphaFoldDB" id="A0A9X1VK88"/>
<proteinExistence type="predicted"/>
<gene>
    <name evidence="2" type="ORF">MON38_14085</name>
</gene>
<accession>A0A9X1VK88</accession>
<sequence length="297" mass="32150">MRVRLLQVLIGAIGAISFLALQNCKSADPAPSKPAPSKTDLLTAHPWFLVGYNEISPVGGVVDRFPAMSNCVKDNSLSFKANQSFTFSPGAISCNGEGPRDIAWSFAANETRLSLAELPDVTYGQIEVEIVALTANTLQLRYSGGAVYLYSDKGNFTPPSANYQVAFNRLTAHKWRMSRYTVYSNYSGSGSTWVLTDLYAAMPACRRDDFLQFNPDFTLVNDEGNSRCAPTDLQTNATRWGLSETGNISILAIGVLSNNIPGIAPGGIQVSDSTLTLYRSQTNQGNGSTTTVVYKPF</sequence>
<keyword evidence="3" id="KW-1185">Reference proteome</keyword>
<evidence type="ECO:0000313" key="2">
    <source>
        <dbReference type="EMBL" id="MCI1188555.1"/>
    </source>
</evidence>
<reference evidence="2" key="1">
    <citation type="submission" date="2022-03" db="EMBL/GenBank/DDBJ databases">
        <title>Bacterial whole genome sequence for Hymenobacter sp. DH14.</title>
        <authorList>
            <person name="Le V."/>
        </authorList>
    </citation>
    <scope>NUCLEOTIDE SEQUENCE</scope>
    <source>
        <strain evidence="2">DH14</strain>
    </source>
</reference>
<comment type="caution">
    <text evidence="2">The sequence shown here is derived from an EMBL/GenBank/DDBJ whole genome shotgun (WGS) entry which is preliminary data.</text>
</comment>
<keyword evidence="1" id="KW-0732">Signal</keyword>
<evidence type="ECO:0000256" key="1">
    <source>
        <dbReference type="SAM" id="SignalP"/>
    </source>
</evidence>
<organism evidence="2 3">
    <name type="scientific">Hymenobacter cyanobacteriorum</name>
    <dbReference type="NCBI Taxonomy" id="2926463"/>
    <lineage>
        <taxon>Bacteria</taxon>
        <taxon>Pseudomonadati</taxon>
        <taxon>Bacteroidota</taxon>
        <taxon>Cytophagia</taxon>
        <taxon>Cytophagales</taxon>
        <taxon>Hymenobacteraceae</taxon>
        <taxon>Hymenobacter</taxon>
    </lineage>
</organism>
<feature type="chain" id="PRO_5040835203" description="Lipocalin-like domain-containing protein" evidence="1">
    <location>
        <begin position="21"/>
        <end position="297"/>
    </location>
</feature>
<evidence type="ECO:0008006" key="4">
    <source>
        <dbReference type="Google" id="ProtNLM"/>
    </source>
</evidence>
<protein>
    <recommendedName>
        <fullName evidence="4">Lipocalin-like domain-containing protein</fullName>
    </recommendedName>
</protein>
<dbReference type="RefSeq" id="WP_241936806.1">
    <property type="nucleotide sequence ID" value="NZ_JALBGC010000003.1"/>
</dbReference>
<feature type="signal peptide" evidence="1">
    <location>
        <begin position="1"/>
        <end position="20"/>
    </location>
</feature>
<name>A0A9X1VK88_9BACT</name>
<dbReference type="EMBL" id="JALBGC010000003">
    <property type="protein sequence ID" value="MCI1188555.1"/>
    <property type="molecule type" value="Genomic_DNA"/>
</dbReference>
<evidence type="ECO:0000313" key="3">
    <source>
        <dbReference type="Proteomes" id="UP001139193"/>
    </source>
</evidence>